<evidence type="ECO:0000313" key="2">
    <source>
        <dbReference type="EMBL" id="TMS33982.1"/>
    </source>
</evidence>
<sequence length="351" mass="40260">MEPHLQNRPLEVMADAFVAAKSLILQIVNAVPRSRLQMFTTPEMTEKGTILLPAFYDKEQSYPVEIGDFFWTSLGSDICSLRPLENGRYCQIIGCHTKELNRTVLWSCSAVGTFAYTNTTNDKQSTFHFWNALFGNGHSLFHVHPQKSVLKKAVSTVYSTPGGLGERKIHVEIVDSFYADLSEPRNALITNPEDAVMLKIDGEKLWIPKIGLSHHSPFFNTLFNGDFREKAENSYDLKDINLEDFLRFLGIVYCLKMPIDENSVEGLLKLGDFFQCKLVLDRCEEYLKNAPVKRLTHLKKLKLVERFKLQSTLTDTINKMTLQEAKTVFVDLEKFEFCRHLMFLKLCLMDP</sequence>
<dbReference type="AlphaFoldDB" id="A0A4U8UM38"/>
<dbReference type="PROSITE" id="PS50097">
    <property type="entry name" value="BTB"/>
    <property type="match status" value="1"/>
</dbReference>
<gene>
    <name evidence="2" type="ORF">L596_001655</name>
</gene>
<name>A0A4U8UM38_STECR</name>
<dbReference type="Pfam" id="PF00651">
    <property type="entry name" value="BTB"/>
    <property type="match status" value="1"/>
</dbReference>
<dbReference type="InterPro" id="IPR000210">
    <property type="entry name" value="BTB/POZ_dom"/>
</dbReference>
<proteinExistence type="predicted"/>
<evidence type="ECO:0000313" key="3">
    <source>
        <dbReference type="Proteomes" id="UP000298663"/>
    </source>
</evidence>
<protein>
    <recommendedName>
        <fullName evidence="1">BTB domain-containing protein</fullName>
    </recommendedName>
</protein>
<dbReference type="SUPFAM" id="SSF54695">
    <property type="entry name" value="POZ domain"/>
    <property type="match status" value="1"/>
</dbReference>
<dbReference type="Gene3D" id="3.30.710.10">
    <property type="entry name" value="Potassium Channel Kv1.1, Chain A"/>
    <property type="match status" value="1"/>
</dbReference>
<organism evidence="2 3">
    <name type="scientific">Steinernema carpocapsae</name>
    <name type="common">Entomopathogenic nematode</name>
    <dbReference type="NCBI Taxonomy" id="34508"/>
    <lineage>
        <taxon>Eukaryota</taxon>
        <taxon>Metazoa</taxon>
        <taxon>Ecdysozoa</taxon>
        <taxon>Nematoda</taxon>
        <taxon>Chromadorea</taxon>
        <taxon>Rhabditida</taxon>
        <taxon>Tylenchina</taxon>
        <taxon>Panagrolaimomorpha</taxon>
        <taxon>Strongyloidoidea</taxon>
        <taxon>Steinernematidae</taxon>
        <taxon>Steinernema</taxon>
    </lineage>
</organism>
<dbReference type="CDD" id="cd18186">
    <property type="entry name" value="BTB_POZ_ZBTB_KLHL-like"/>
    <property type="match status" value="1"/>
</dbReference>
<evidence type="ECO:0000259" key="1">
    <source>
        <dbReference type="PROSITE" id="PS50097"/>
    </source>
</evidence>
<feature type="domain" description="BTB" evidence="1">
    <location>
        <begin position="194"/>
        <end position="261"/>
    </location>
</feature>
<dbReference type="PANTHER" id="PTHR22744:SF14">
    <property type="entry name" value="BTB DOMAIN-CONTAINING PROTEIN-RELATED"/>
    <property type="match status" value="1"/>
</dbReference>
<dbReference type="Proteomes" id="UP000298663">
    <property type="component" value="Unassembled WGS sequence"/>
</dbReference>
<dbReference type="SMART" id="SM00225">
    <property type="entry name" value="BTB"/>
    <property type="match status" value="1"/>
</dbReference>
<dbReference type="InterPro" id="IPR011333">
    <property type="entry name" value="SKP1/BTB/POZ_sf"/>
</dbReference>
<comment type="caution">
    <text evidence="2">The sequence shown here is derived from an EMBL/GenBank/DDBJ whole genome shotgun (WGS) entry which is preliminary data.</text>
</comment>
<dbReference type="STRING" id="34508.A0A4U8UM38"/>
<reference evidence="2 3" key="2">
    <citation type="journal article" date="2019" name="G3 (Bethesda)">
        <title>Hybrid Assembly of the Genome of the Entomopathogenic Nematode Steinernema carpocapsae Identifies the X-Chromosome.</title>
        <authorList>
            <person name="Serra L."/>
            <person name="Macchietto M."/>
            <person name="Macias-Munoz A."/>
            <person name="McGill C.J."/>
            <person name="Rodriguez I.M."/>
            <person name="Rodriguez B."/>
            <person name="Murad R."/>
            <person name="Mortazavi A."/>
        </authorList>
    </citation>
    <scope>NUCLEOTIDE SEQUENCE [LARGE SCALE GENOMIC DNA]</scope>
    <source>
        <strain evidence="2 3">ALL</strain>
    </source>
</reference>
<dbReference type="PANTHER" id="PTHR22744">
    <property type="entry name" value="HELIX LOOP HELIX PROTEIN 21-RELATED"/>
    <property type="match status" value="1"/>
</dbReference>
<dbReference type="OrthoDB" id="5809990at2759"/>
<keyword evidence="3" id="KW-1185">Reference proteome</keyword>
<accession>A0A4U8UM38</accession>
<reference evidence="2 3" key="1">
    <citation type="journal article" date="2015" name="Genome Biol.">
        <title>Comparative genomics of Steinernema reveals deeply conserved gene regulatory networks.</title>
        <authorList>
            <person name="Dillman A.R."/>
            <person name="Macchietto M."/>
            <person name="Porter C.F."/>
            <person name="Rogers A."/>
            <person name="Williams B."/>
            <person name="Antoshechkin I."/>
            <person name="Lee M.M."/>
            <person name="Goodwin Z."/>
            <person name="Lu X."/>
            <person name="Lewis E.E."/>
            <person name="Goodrich-Blair H."/>
            <person name="Stock S.P."/>
            <person name="Adams B.J."/>
            <person name="Sternberg P.W."/>
            <person name="Mortazavi A."/>
        </authorList>
    </citation>
    <scope>NUCLEOTIDE SEQUENCE [LARGE SCALE GENOMIC DNA]</scope>
    <source>
        <strain evidence="2 3">ALL</strain>
    </source>
</reference>
<dbReference type="EMBL" id="AZBU02000001">
    <property type="protein sequence ID" value="TMS33982.1"/>
    <property type="molecule type" value="Genomic_DNA"/>
</dbReference>